<gene>
    <name evidence="1" type="ORF">DXX92_04575</name>
</gene>
<sequence>MTKTNPLQALSFIAKPKVEAFSPIEVKRNKLITRLNEQRAMVQCLLENTDFVAYKEVFITDDESGEKRKVKRPKRVRPWFYQSADKYYFEIKYGTKSLEIQKTKPTIDVGSKDELLTVIDTIIDATKQGFLDAELAKVKGPKKQ</sequence>
<organism evidence="1 2">
    <name type="scientific">Thalassotalea euphylliae</name>
    <dbReference type="NCBI Taxonomy" id="1655234"/>
    <lineage>
        <taxon>Bacteria</taxon>
        <taxon>Pseudomonadati</taxon>
        <taxon>Pseudomonadota</taxon>
        <taxon>Gammaproteobacteria</taxon>
        <taxon>Alteromonadales</taxon>
        <taxon>Colwelliaceae</taxon>
        <taxon>Thalassotalea</taxon>
    </lineage>
</organism>
<dbReference type="Proteomes" id="UP000256999">
    <property type="component" value="Unassembled WGS sequence"/>
</dbReference>
<proteinExistence type="predicted"/>
<dbReference type="RefSeq" id="WP_115999364.1">
    <property type="nucleotide sequence ID" value="NZ_QUOV01000001.1"/>
</dbReference>
<dbReference type="AlphaFoldDB" id="A0A3E0UCG8"/>
<evidence type="ECO:0000313" key="1">
    <source>
        <dbReference type="EMBL" id="REL34688.1"/>
    </source>
</evidence>
<dbReference type="InterPro" id="IPR046581">
    <property type="entry name" value="DUF6641"/>
</dbReference>
<comment type="caution">
    <text evidence="1">The sequence shown here is derived from an EMBL/GenBank/DDBJ whole genome shotgun (WGS) entry which is preliminary data.</text>
</comment>
<dbReference type="EMBL" id="QUOV01000001">
    <property type="protein sequence ID" value="REL34688.1"/>
    <property type="molecule type" value="Genomic_DNA"/>
</dbReference>
<protein>
    <submittedName>
        <fullName evidence="1">Uncharacterized protein</fullName>
    </submittedName>
</protein>
<reference evidence="1 2" key="1">
    <citation type="submission" date="2018-08" db="EMBL/GenBank/DDBJ databases">
        <title>Thalassotalea euphylliae genome.</title>
        <authorList>
            <person name="Summers S."/>
            <person name="Rice S.A."/>
            <person name="Freckelton M.L."/>
            <person name="Nedved B.T."/>
            <person name="Hadfield M.G."/>
        </authorList>
    </citation>
    <scope>NUCLEOTIDE SEQUENCE [LARGE SCALE GENOMIC DNA]</scope>
    <source>
        <strain evidence="1 2">H2</strain>
    </source>
</reference>
<dbReference type="Pfam" id="PF20346">
    <property type="entry name" value="DUF6641"/>
    <property type="match status" value="1"/>
</dbReference>
<accession>A0A3E0UCG8</accession>
<evidence type="ECO:0000313" key="2">
    <source>
        <dbReference type="Proteomes" id="UP000256999"/>
    </source>
</evidence>
<name>A0A3E0UCG8_9GAMM</name>
<dbReference type="OrthoDB" id="6167888at2"/>